<feature type="transmembrane region" description="Helical" evidence="1">
    <location>
        <begin position="189"/>
        <end position="211"/>
    </location>
</feature>
<evidence type="ECO:0000313" key="3">
    <source>
        <dbReference type="Proteomes" id="UP000249873"/>
    </source>
</evidence>
<evidence type="ECO:0000256" key="1">
    <source>
        <dbReference type="SAM" id="Phobius"/>
    </source>
</evidence>
<sequence>MIFNPLHIRLSRWAAQNIIAARLLFAFTEFLRISIAFYLGKALIPTLSIQEYLVVCIALVSLSYVLINQKTKRSNFKKYFQNGFVIMSCSWLLFFSTGSFFSNQESNSTTFSVLANDVQTTQKSGLLAETLEKNKIDIKTKKKEKKKMSFSTKRKILYGLLFLLSLPLTFLGLVYACGLGCSGYVFWPWVLYILSFGALAAGLFFLVKLFSKKKPRKYRDLSKREKWKAWKPFFVSWLIVLAVIGVFLLFAT</sequence>
<keyword evidence="1" id="KW-1133">Transmembrane helix</keyword>
<dbReference type="AlphaFoldDB" id="A0A2Z4GFJ2"/>
<dbReference type="RefSeq" id="WP_111373530.1">
    <property type="nucleotide sequence ID" value="NZ_CP029480.1"/>
</dbReference>
<keyword evidence="3" id="KW-1185">Reference proteome</keyword>
<feature type="transmembrane region" description="Helical" evidence="1">
    <location>
        <begin position="156"/>
        <end position="177"/>
    </location>
</feature>
<dbReference type="KEGG" id="als:DJ013_19110"/>
<name>A0A2Z4GFJ2_9BACT</name>
<feature type="transmembrane region" description="Helical" evidence="1">
    <location>
        <begin position="51"/>
        <end position="67"/>
    </location>
</feature>
<gene>
    <name evidence="2" type="ORF">DJ013_19110</name>
</gene>
<protein>
    <submittedName>
        <fullName evidence="2">Uncharacterized protein</fullName>
    </submittedName>
</protein>
<dbReference type="EMBL" id="CP029480">
    <property type="protein sequence ID" value="AWW00163.1"/>
    <property type="molecule type" value="Genomic_DNA"/>
</dbReference>
<keyword evidence="1" id="KW-0472">Membrane</keyword>
<evidence type="ECO:0000313" key="2">
    <source>
        <dbReference type="EMBL" id="AWW00163.1"/>
    </source>
</evidence>
<keyword evidence="1" id="KW-0812">Transmembrane</keyword>
<dbReference type="Proteomes" id="UP000249873">
    <property type="component" value="Chromosome"/>
</dbReference>
<feature type="transmembrane region" description="Helical" evidence="1">
    <location>
        <begin position="232"/>
        <end position="251"/>
    </location>
</feature>
<feature type="transmembrane region" description="Helical" evidence="1">
    <location>
        <begin position="20"/>
        <end position="39"/>
    </location>
</feature>
<reference evidence="2 3" key="1">
    <citation type="submission" date="2018-05" db="EMBL/GenBank/DDBJ databases">
        <title>Complete genome sequence of Arcticibacterium luteifluviistationis SM1504T, a cytophagaceae bacterium isolated from Arctic surface seawater.</title>
        <authorList>
            <person name="Li Y."/>
            <person name="Qin Q.-L."/>
        </authorList>
    </citation>
    <scope>NUCLEOTIDE SEQUENCE [LARGE SCALE GENOMIC DNA]</scope>
    <source>
        <strain evidence="2 3">SM1504</strain>
    </source>
</reference>
<accession>A0A2Z4GFJ2</accession>
<proteinExistence type="predicted"/>
<organism evidence="2 3">
    <name type="scientific">Arcticibacterium luteifluviistationis</name>
    <dbReference type="NCBI Taxonomy" id="1784714"/>
    <lineage>
        <taxon>Bacteria</taxon>
        <taxon>Pseudomonadati</taxon>
        <taxon>Bacteroidota</taxon>
        <taxon>Cytophagia</taxon>
        <taxon>Cytophagales</taxon>
        <taxon>Leadbetterellaceae</taxon>
        <taxon>Arcticibacterium</taxon>
    </lineage>
</organism>